<dbReference type="Gene3D" id="3.30.230.10">
    <property type="match status" value="1"/>
</dbReference>
<dbReference type="InterPro" id="IPR020568">
    <property type="entry name" value="Ribosomal_Su5_D2-typ_SF"/>
</dbReference>
<dbReference type="InterPro" id="IPR045006">
    <property type="entry name" value="CHLI-like"/>
</dbReference>
<dbReference type="Gene3D" id="3.40.50.300">
    <property type="entry name" value="P-loop containing nucleotide triphosphate hydrolases"/>
    <property type="match status" value="1"/>
</dbReference>
<dbReference type="InterPro" id="IPR027417">
    <property type="entry name" value="P-loop_NTPase"/>
</dbReference>
<dbReference type="Pfam" id="PF13335">
    <property type="entry name" value="Mg_chelatase_C"/>
    <property type="match status" value="1"/>
</dbReference>
<feature type="domain" description="Mg chelatase-related protein C-terminal" evidence="2">
    <location>
        <begin position="411"/>
        <end position="508"/>
    </location>
</feature>
<evidence type="ECO:0000313" key="3">
    <source>
        <dbReference type="EMBL" id="AQQ60539.1"/>
    </source>
</evidence>
<organism evidence="3 4">
    <name type="scientific">Helicobacter bilis</name>
    <dbReference type="NCBI Taxonomy" id="37372"/>
    <lineage>
        <taxon>Bacteria</taxon>
        <taxon>Pseudomonadati</taxon>
        <taxon>Campylobacterota</taxon>
        <taxon>Epsilonproteobacteria</taxon>
        <taxon>Campylobacterales</taxon>
        <taxon>Helicobacteraceae</taxon>
        <taxon>Helicobacter</taxon>
    </lineage>
</organism>
<dbReference type="PANTHER" id="PTHR32039:SF7">
    <property type="entry name" value="COMPETENCE PROTEIN COMM"/>
    <property type="match status" value="1"/>
</dbReference>
<dbReference type="SUPFAM" id="SSF52540">
    <property type="entry name" value="P-loop containing nucleoside triphosphate hydrolases"/>
    <property type="match status" value="1"/>
</dbReference>
<dbReference type="RefSeq" id="WP_077389827.1">
    <property type="nucleotide sequence ID" value="NZ_CP019645.1"/>
</dbReference>
<dbReference type="InterPro" id="IPR025158">
    <property type="entry name" value="Mg_chelat-rel_C"/>
</dbReference>
<evidence type="ECO:0000259" key="2">
    <source>
        <dbReference type="Pfam" id="PF13335"/>
    </source>
</evidence>
<dbReference type="AlphaFoldDB" id="A0A1Q2LJG9"/>
<dbReference type="GO" id="GO:0005524">
    <property type="term" value="F:ATP binding"/>
    <property type="evidence" value="ECO:0007669"/>
    <property type="project" value="InterPro"/>
</dbReference>
<sequence length="510" mass="57355">MVNRIYCATQDGLNSKIIEVEATFTRGLPTFNITGLASSSIKESQHRVTSALANLSIDFPPLKLTINLSPSDLPKNGSHFDLPIALLIAASKESIVLDSWFAFGELGLSGVIKNVPLIYPMLLDISLQKPNAKVILPSEARVLYSKIPNLSMYFASDILEALEILRGNIAQADTSSDFEFKSFKINDMPFYYNTSFELDFADVKSQERAVKAALIAACGFHNILFEGSPGCGKSMIAKRMQYILPPLSLKEMIESVKLQAYNEQTLCYKPIRNFRSPHQSASKASILGSATHLKVNPGEIALAHNGIIFFDELPYFKRDILESLREPLENNQLAISRVHSKVIYDTSFLFIGAMNPCPCGNLLSPTKECRCKDSEIRSYRNNLSEPFLDRIDLYIQMQEHIDTPKQTGVIESKDMQKIVFSVFKRQVERGQMDTKGNIIFNGKLSPLQVEQYCPLSLECKNLLDQAKARFNLSYRGEQKIRKVARTLADMQDSNNIQKEHILEALSYRKV</sequence>
<dbReference type="KEGG" id="hbl:XJ32_11165"/>
<accession>A0A1Q2LJG9</accession>
<dbReference type="Pfam" id="PF01078">
    <property type="entry name" value="Mg_chelatase"/>
    <property type="match status" value="1"/>
</dbReference>
<reference evidence="3 4" key="1">
    <citation type="submission" date="2017-02" db="EMBL/GenBank/DDBJ databases">
        <title>Whole genome sequencing of Helicobacter bilis strain AAQJH.</title>
        <authorList>
            <person name="Conlan S."/>
            <person name="Thomas P.J."/>
            <person name="Mullikin J."/>
            <person name="Palmore T.N."/>
            <person name="Frank K.M."/>
            <person name="Segre J.A."/>
        </authorList>
    </citation>
    <scope>NUCLEOTIDE SEQUENCE [LARGE SCALE GENOMIC DNA]</scope>
    <source>
        <strain evidence="3 4">AAQJH</strain>
    </source>
</reference>
<dbReference type="EMBL" id="CP019645">
    <property type="protein sequence ID" value="AQQ60539.1"/>
    <property type="molecule type" value="Genomic_DNA"/>
</dbReference>
<evidence type="ECO:0000259" key="1">
    <source>
        <dbReference type="Pfam" id="PF01078"/>
    </source>
</evidence>
<dbReference type="PANTHER" id="PTHR32039">
    <property type="entry name" value="MAGNESIUM-CHELATASE SUBUNIT CHLI"/>
    <property type="match status" value="1"/>
</dbReference>
<dbReference type="InterPro" id="IPR000523">
    <property type="entry name" value="Mg_chelatse_chII-like_cat_dom"/>
</dbReference>
<dbReference type="SUPFAM" id="SSF54211">
    <property type="entry name" value="Ribosomal protein S5 domain 2-like"/>
    <property type="match status" value="1"/>
</dbReference>
<dbReference type="InterPro" id="IPR004482">
    <property type="entry name" value="Mg_chelat-rel"/>
</dbReference>
<evidence type="ECO:0000313" key="4">
    <source>
        <dbReference type="Proteomes" id="UP000188298"/>
    </source>
</evidence>
<dbReference type="InterPro" id="IPR014721">
    <property type="entry name" value="Ribsml_uS5_D2-typ_fold_subgr"/>
</dbReference>
<gene>
    <name evidence="3" type="ORF">XJ32_11165</name>
</gene>
<feature type="domain" description="Magnesium chelatase ChlI-like catalytic" evidence="1">
    <location>
        <begin position="199"/>
        <end position="399"/>
    </location>
</feature>
<name>A0A1Q2LJG9_9HELI</name>
<protein>
    <submittedName>
        <fullName evidence="3">Fis family transcriptional regulator</fullName>
    </submittedName>
</protein>
<proteinExistence type="predicted"/>
<dbReference type="NCBIfam" id="TIGR00368">
    <property type="entry name" value="YifB family Mg chelatase-like AAA ATPase"/>
    <property type="match status" value="1"/>
</dbReference>
<dbReference type="Pfam" id="PF13541">
    <property type="entry name" value="ChlI"/>
    <property type="match status" value="1"/>
</dbReference>
<dbReference type="Proteomes" id="UP000188298">
    <property type="component" value="Chromosome"/>
</dbReference>